<reference evidence="1 2" key="1">
    <citation type="submission" date="2023-09" db="EMBL/GenBank/DDBJ databases">
        <authorList>
            <person name="Wang M."/>
        </authorList>
    </citation>
    <scope>NUCLEOTIDE SEQUENCE [LARGE SCALE GENOMIC DNA]</scope>
    <source>
        <strain evidence="1">GT-2023</strain>
        <tissue evidence="1">Liver</tissue>
    </source>
</reference>
<keyword evidence="2" id="KW-1185">Reference proteome</keyword>
<sequence>MFQTILITTPCFGLRFWRRWRVHRDLCEFTAVLFWQSGRGTRLGLSWALLWHLCCRGTRVRAASNITDRPAAAHGSAKTYYAIPLRLTYGTACWEDETSHLNSLCYGPSPSLSLHKFISLSSSLSPPSTHLRMKFQSLVFCLFVRFADTDRAAGSRMNEK</sequence>
<comment type="caution">
    <text evidence="1">The sequence shown here is derived from an EMBL/GenBank/DDBJ whole genome shotgun (WGS) entry which is preliminary data.</text>
</comment>
<evidence type="ECO:0000313" key="2">
    <source>
        <dbReference type="Proteomes" id="UP001558613"/>
    </source>
</evidence>
<evidence type="ECO:0008006" key="3">
    <source>
        <dbReference type="Google" id="ProtNLM"/>
    </source>
</evidence>
<dbReference type="Proteomes" id="UP001558613">
    <property type="component" value="Unassembled WGS sequence"/>
</dbReference>
<proteinExistence type="predicted"/>
<accession>A0ABR3MCE3</accession>
<protein>
    <recommendedName>
        <fullName evidence="3">Secreted protein</fullName>
    </recommendedName>
</protein>
<dbReference type="EMBL" id="JAYMGO010000013">
    <property type="protein sequence ID" value="KAL1262748.1"/>
    <property type="molecule type" value="Genomic_DNA"/>
</dbReference>
<evidence type="ECO:0000313" key="1">
    <source>
        <dbReference type="EMBL" id="KAL1262748.1"/>
    </source>
</evidence>
<gene>
    <name evidence="1" type="ORF">QQF64_005487</name>
</gene>
<organism evidence="1 2">
    <name type="scientific">Cirrhinus molitorella</name>
    <name type="common">mud carp</name>
    <dbReference type="NCBI Taxonomy" id="172907"/>
    <lineage>
        <taxon>Eukaryota</taxon>
        <taxon>Metazoa</taxon>
        <taxon>Chordata</taxon>
        <taxon>Craniata</taxon>
        <taxon>Vertebrata</taxon>
        <taxon>Euteleostomi</taxon>
        <taxon>Actinopterygii</taxon>
        <taxon>Neopterygii</taxon>
        <taxon>Teleostei</taxon>
        <taxon>Ostariophysi</taxon>
        <taxon>Cypriniformes</taxon>
        <taxon>Cyprinidae</taxon>
        <taxon>Labeoninae</taxon>
        <taxon>Labeonini</taxon>
        <taxon>Cirrhinus</taxon>
    </lineage>
</organism>
<name>A0ABR3MCE3_9TELE</name>